<accession>A0A2P2PHW2</accession>
<protein>
    <submittedName>
        <fullName evidence="1">Uncharacterized protein</fullName>
    </submittedName>
</protein>
<sequence length="15" mass="1663">MCPISTRSTKQIANL</sequence>
<reference evidence="1" key="1">
    <citation type="submission" date="2018-02" db="EMBL/GenBank/DDBJ databases">
        <title>Rhizophora mucronata_Transcriptome.</title>
        <authorList>
            <person name="Meera S.P."/>
            <person name="Sreeshan A."/>
            <person name="Augustine A."/>
        </authorList>
    </citation>
    <scope>NUCLEOTIDE SEQUENCE</scope>
    <source>
        <tissue evidence="1">Leaf</tissue>
    </source>
</reference>
<proteinExistence type="predicted"/>
<evidence type="ECO:0000313" key="1">
    <source>
        <dbReference type="EMBL" id="MBX54272.1"/>
    </source>
</evidence>
<organism evidence="1">
    <name type="scientific">Rhizophora mucronata</name>
    <name type="common">Asiatic mangrove</name>
    <dbReference type="NCBI Taxonomy" id="61149"/>
    <lineage>
        <taxon>Eukaryota</taxon>
        <taxon>Viridiplantae</taxon>
        <taxon>Streptophyta</taxon>
        <taxon>Embryophyta</taxon>
        <taxon>Tracheophyta</taxon>
        <taxon>Spermatophyta</taxon>
        <taxon>Magnoliopsida</taxon>
        <taxon>eudicotyledons</taxon>
        <taxon>Gunneridae</taxon>
        <taxon>Pentapetalae</taxon>
        <taxon>rosids</taxon>
        <taxon>fabids</taxon>
        <taxon>Malpighiales</taxon>
        <taxon>Rhizophoraceae</taxon>
        <taxon>Rhizophora</taxon>
    </lineage>
</organism>
<name>A0A2P2PHW2_RHIMU</name>
<dbReference type="EMBL" id="GGEC01073788">
    <property type="protein sequence ID" value="MBX54272.1"/>
    <property type="molecule type" value="Transcribed_RNA"/>
</dbReference>